<protein>
    <submittedName>
        <fullName evidence="1">Uncharacterized protein</fullName>
    </submittedName>
</protein>
<proteinExistence type="predicted"/>
<gene>
    <name evidence="1" type="ORF">SAMN05443638_10699</name>
</gene>
<dbReference type="RefSeq" id="WP_159429643.1">
    <property type="nucleotide sequence ID" value="NZ_FQVM01000006.1"/>
</dbReference>
<accession>A0A1M4V1R8</accession>
<dbReference type="Proteomes" id="UP000184035">
    <property type="component" value="Unassembled WGS sequence"/>
</dbReference>
<dbReference type="AlphaFoldDB" id="A0A1M4V1R8"/>
<name>A0A1M4V1R8_9CLOT</name>
<evidence type="ECO:0000313" key="2">
    <source>
        <dbReference type="Proteomes" id="UP000184035"/>
    </source>
</evidence>
<keyword evidence="2" id="KW-1185">Reference proteome</keyword>
<dbReference type="EMBL" id="FQVM01000006">
    <property type="protein sequence ID" value="SHE62813.1"/>
    <property type="molecule type" value="Genomic_DNA"/>
</dbReference>
<reference evidence="1 2" key="1">
    <citation type="submission" date="2016-11" db="EMBL/GenBank/DDBJ databases">
        <authorList>
            <person name="Jaros S."/>
            <person name="Januszkiewicz K."/>
            <person name="Wedrychowicz H."/>
        </authorList>
    </citation>
    <scope>NUCLEOTIDE SEQUENCE [LARGE SCALE GENOMIC DNA]</scope>
    <source>
        <strain evidence="1 2">DSM 2631</strain>
    </source>
</reference>
<organism evidence="1 2">
    <name type="scientific">Clostridium fallax</name>
    <dbReference type="NCBI Taxonomy" id="1533"/>
    <lineage>
        <taxon>Bacteria</taxon>
        <taxon>Bacillati</taxon>
        <taxon>Bacillota</taxon>
        <taxon>Clostridia</taxon>
        <taxon>Eubacteriales</taxon>
        <taxon>Clostridiaceae</taxon>
        <taxon>Clostridium</taxon>
    </lineage>
</organism>
<evidence type="ECO:0000313" key="1">
    <source>
        <dbReference type="EMBL" id="SHE62813.1"/>
    </source>
</evidence>
<sequence length="49" mass="5909">MKLIQIAENKYKIIDHKGNLIMELEGNFTEEQLQEQLRNYHESYIINKS</sequence>